<feature type="domain" description="DUF1664" evidence="1">
    <location>
        <begin position="87"/>
        <end position="207"/>
    </location>
</feature>
<dbReference type="Proteomes" id="UP001412067">
    <property type="component" value="Unassembled WGS sequence"/>
</dbReference>
<gene>
    <name evidence="2" type="ORF">KSP40_PGU009043</name>
</gene>
<sequence length="278" mass="30043">MATAGLSKAVILIGAGFTGSILVHNGKLSSLLGELQNLLKASEDSGFDSADSVAEQVNRLAREIRQLASARPITVVNNGSGEGNNITPFLIPAATLGAVGYGYMWWKGLSFSDLMYVTKRNMATAVSSMTKHLEQVSSALAATKRHLTQRIEGLDGKLDEQKLISTEIRDEVTQVRGKLDNIGFDLGSLQQMVFSMDGKMSTIERKQAFLCAGILHLCNIFPDKDGKIRELLQEGPKRTSNLRGYIGAPEESGDLKGLKHLLHAMDSGNLDNVNLEGL</sequence>
<accession>A0ABR2N3B3</accession>
<evidence type="ECO:0000313" key="3">
    <source>
        <dbReference type="Proteomes" id="UP001412067"/>
    </source>
</evidence>
<evidence type="ECO:0000259" key="1">
    <source>
        <dbReference type="Pfam" id="PF07889"/>
    </source>
</evidence>
<dbReference type="InterPro" id="IPR012458">
    <property type="entry name" value="DUF1664"/>
</dbReference>
<reference evidence="2 3" key="1">
    <citation type="journal article" date="2022" name="Nat. Plants">
        <title>Genomes of leafy and leafless Platanthera orchids illuminate the evolution of mycoheterotrophy.</title>
        <authorList>
            <person name="Li M.H."/>
            <person name="Liu K.W."/>
            <person name="Li Z."/>
            <person name="Lu H.C."/>
            <person name="Ye Q.L."/>
            <person name="Zhang D."/>
            <person name="Wang J.Y."/>
            <person name="Li Y.F."/>
            <person name="Zhong Z.M."/>
            <person name="Liu X."/>
            <person name="Yu X."/>
            <person name="Liu D.K."/>
            <person name="Tu X.D."/>
            <person name="Liu B."/>
            <person name="Hao Y."/>
            <person name="Liao X.Y."/>
            <person name="Jiang Y.T."/>
            <person name="Sun W.H."/>
            <person name="Chen J."/>
            <person name="Chen Y.Q."/>
            <person name="Ai Y."/>
            <person name="Zhai J.W."/>
            <person name="Wu S.S."/>
            <person name="Zhou Z."/>
            <person name="Hsiao Y.Y."/>
            <person name="Wu W.L."/>
            <person name="Chen Y.Y."/>
            <person name="Lin Y.F."/>
            <person name="Hsu J.L."/>
            <person name="Li C.Y."/>
            <person name="Wang Z.W."/>
            <person name="Zhao X."/>
            <person name="Zhong W.Y."/>
            <person name="Ma X.K."/>
            <person name="Ma L."/>
            <person name="Huang J."/>
            <person name="Chen G.Z."/>
            <person name="Huang M.Z."/>
            <person name="Huang L."/>
            <person name="Peng D.H."/>
            <person name="Luo Y.B."/>
            <person name="Zou S.Q."/>
            <person name="Chen S.P."/>
            <person name="Lan S."/>
            <person name="Tsai W.C."/>
            <person name="Van de Peer Y."/>
            <person name="Liu Z.J."/>
        </authorList>
    </citation>
    <scope>NUCLEOTIDE SEQUENCE [LARGE SCALE GENOMIC DNA]</scope>
    <source>
        <strain evidence="2">Lor288</strain>
    </source>
</reference>
<name>A0ABR2N3B3_9ASPA</name>
<comment type="caution">
    <text evidence="2">The sequence shown here is derived from an EMBL/GenBank/DDBJ whole genome shotgun (WGS) entry which is preliminary data.</text>
</comment>
<organism evidence="2 3">
    <name type="scientific">Platanthera guangdongensis</name>
    <dbReference type="NCBI Taxonomy" id="2320717"/>
    <lineage>
        <taxon>Eukaryota</taxon>
        <taxon>Viridiplantae</taxon>
        <taxon>Streptophyta</taxon>
        <taxon>Embryophyta</taxon>
        <taxon>Tracheophyta</taxon>
        <taxon>Spermatophyta</taxon>
        <taxon>Magnoliopsida</taxon>
        <taxon>Liliopsida</taxon>
        <taxon>Asparagales</taxon>
        <taxon>Orchidaceae</taxon>
        <taxon>Orchidoideae</taxon>
        <taxon>Orchideae</taxon>
        <taxon>Orchidinae</taxon>
        <taxon>Platanthera</taxon>
    </lineage>
</organism>
<dbReference type="Pfam" id="PF07889">
    <property type="entry name" value="DUF1664"/>
    <property type="match status" value="1"/>
</dbReference>
<keyword evidence="3" id="KW-1185">Reference proteome</keyword>
<protein>
    <recommendedName>
        <fullName evidence="1">DUF1664 domain-containing protein</fullName>
    </recommendedName>
</protein>
<proteinExistence type="predicted"/>
<dbReference type="PANTHER" id="PTHR46667:SF6">
    <property type="entry name" value="OS01G0185100 PROTEIN"/>
    <property type="match status" value="1"/>
</dbReference>
<dbReference type="PANTHER" id="PTHR46667">
    <property type="entry name" value="OS05G0182700 PROTEIN"/>
    <property type="match status" value="1"/>
</dbReference>
<dbReference type="EMBL" id="JBBWWR010000002">
    <property type="protein sequence ID" value="KAK8970415.1"/>
    <property type="molecule type" value="Genomic_DNA"/>
</dbReference>
<evidence type="ECO:0000313" key="2">
    <source>
        <dbReference type="EMBL" id="KAK8970415.1"/>
    </source>
</evidence>